<feature type="transmembrane region" description="Helical" evidence="1">
    <location>
        <begin position="162"/>
        <end position="186"/>
    </location>
</feature>
<evidence type="ECO:0000313" key="2">
    <source>
        <dbReference type="EMBL" id="TWW53862.1"/>
    </source>
</evidence>
<evidence type="ECO:0008006" key="4">
    <source>
        <dbReference type="Google" id="ProtNLM"/>
    </source>
</evidence>
<feature type="non-terminal residue" evidence="2">
    <location>
        <position position="1"/>
    </location>
</feature>
<comment type="caution">
    <text evidence="2">The sequence shown here is derived from an EMBL/GenBank/DDBJ whole genome shotgun (WGS) entry which is preliminary data.</text>
</comment>
<proteinExistence type="predicted"/>
<protein>
    <recommendedName>
        <fullName evidence="4">Ig-like domain-containing protein</fullName>
    </recommendedName>
</protein>
<gene>
    <name evidence="2" type="ORF">D4764_0262250</name>
</gene>
<dbReference type="EMBL" id="RHFK02000515">
    <property type="protein sequence ID" value="TWW53862.1"/>
    <property type="molecule type" value="Genomic_DNA"/>
</dbReference>
<keyword evidence="3" id="KW-1185">Reference proteome</keyword>
<name>A0A5C6MFI7_9TELE</name>
<organism evidence="2 3">
    <name type="scientific">Takifugu flavidus</name>
    <name type="common">sansaifugu</name>
    <dbReference type="NCBI Taxonomy" id="433684"/>
    <lineage>
        <taxon>Eukaryota</taxon>
        <taxon>Metazoa</taxon>
        <taxon>Chordata</taxon>
        <taxon>Craniata</taxon>
        <taxon>Vertebrata</taxon>
        <taxon>Euteleostomi</taxon>
        <taxon>Actinopterygii</taxon>
        <taxon>Neopterygii</taxon>
        <taxon>Teleostei</taxon>
        <taxon>Neoteleostei</taxon>
        <taxon>Acanthomorphata</taxon>
        <taxon>Eupercaria</taxon>
        <taxon>Tetraodontiformes</taxon>
        <taxon>Tetradontoidea</taxon>
        <taxon>Tetraodontidae</taxon>
        <taxon>Takifugu</taxon>
    </lineage>
</organism>
<dbReference type="Proteomes" id="UP000324091">
    <property type="component" value="Unassembled WGS sequence"/>
</dbReference>
<evidence type="ECO:0000256" key="1">
    <source>
        <dbReference type="SAM" id="Phobius"/>
    </source>
</evidence>
<evidence type="ECO:0000313" key="3">
    <source>
        <dbReference type="Proteomes" id="UP000324091"/>
    </source>
</evidence>
<reference evidence="2 3" key="1">
    <citation type="submission" date="2019-04" db="EMBL/GenBank/DDBJ databases">
        <title>Chromosome genome assembly for Takifugu flavidus.</title>
        <authorList>
            <person name="Xiao S."/>
        </authorList>
    </citation>
    <scope>NUCLEOTIDE SEQUENCE [LARGE SCALE GENOMIC DNA]</scope>
    <source>
        <strain evidence="2">HTHZ2018</strain>
        <tissue evidence="2">Muscle</tissue>
    </source>
</reference>
<accession>A0A5C6MFI7</accession>
<sequence>GPQNPRPFSRWFSAALTDRPVRSLSVASLFLRSPRESYQWSNQDSQALEQYPVIAKDDSFSRVSLIRVSKTDWDAGNPQQLNEATIDWTESKNQDILNLKNQRPHKIDNFKVISYYTTTKERWNDNYVFECKCDSDVARESDTFAALNCIDDALEEDEVSSLWSMTSSFIFLFISTLFYSVILSLVKMKR</sequence>
<keyword evidence="1" id="KW-0812">Transmembrane</keyword>
<dbReference type="AlphaFoldDB" id="A0A5C6MFI7"/>
<keyword evidence="1" id="KW-1133">Transmembrane helix</keyword>
<keyword evidence="1" id="KW-0472">Membrane</keyword>